<dbReference type="PROSITE" id="PS51221">
    <property type="entry name" value="TTL"/>
    <property type="match status" value="1"/>
</dbReference>
<dbReference type="AlphaFoldDB" id="A0AA97KJ71"/>
<feature type="compositionally biased region" description="Basic residues" evidence="1">
    <location>
        <begin position="213"/>
        <end position="222"/>
    </location>
</feature>
<dbReference type="CTD" id="254173"/>
<evidence type="ECO:0000313" key="3">
    <source>
        <dbReference type="RefSeq" id="XP_054856962.1"/>
    </source>
</evidence>
<accession>A0AA97KJ71</accession>
<keyword evidence="2" id="KW-1185">Reference proteome</keyword>
<evidence type="ECO:0000313" key="2">
    <source>
        <dbReference type="Proteomes" id="UP001190640"/>
    </source>
</evidence>
<evidence type="ECO:0000256" key="1">
    <source>
        <dbReference type="SAM" id="MobiDB-lite"/>
    </source>
</evidence>
<gene>
    <name evidence="3" type="primary">TTLL10</name>
</gene>
<dbReference type="Proteomes" id="UP001190640">
    <property type="component" value="Chromosome 17"/>
</dbReference>
<dbReference type="GeneID" id="129344386"/>
<feature type="compositionally biased region" description="Polar residues" evidence="1">
    <location>
        <begin position="240"/>
        <end position="259"/>
    </location>
</feature>
<feature type="compositionally biased region" description="Polar residues" evidence="1">
    <location>
        <begin position="122"/>
        <end position="133"/>
    </location>
</feature>
<protein>
    <submittedName>
        <fullName evidence="3">Inactive polyglycylase TTLL10</fullName>
    </submittedName>
</protein>
<feature type="region of interest" description="Disordered" evidence="1">
    <location>
        <begin position="200"/>
        <end position="273"/>
    </location>
</feature>
<name>A0AA97KJ71_EUBMA</name>
<organism evidence="2 3">
    <name type="scientific">Eublepharis macularius</name>
    <name type="common">Leopard gecko</name>
    <name type="synonym">Cyrtodactylus macularius</name>
    <dbReference type="NCBI Taxonomy" id="481883"/>
    <lineage>
        <taxon>Eukaryota</taxon>
        <taxon>Metazoa</taxon>
        <taxon>Chordata</taxon>
        <taxon>Craniata</taxon>
        <taxon>Vertebrata</taxon>
        <taxon>Euteleostomi</taxon>
        <taxon>Lepidosauria</taxon>
        <taxon>Squamata</taxon>
        <taxon>Bifurcata</taxon>
        <taxon>Gekkota</taxon>
        <taxon>Eublepharidae</taxon>
        <taxon>Eublepharinae</taxon>
        <taxon>Eublepharis</taxon>
    </lineage>
</organism>
<reference evidence="3" key="1">
    <citation type="submission" date="2025-08" db="UniProtKB">
        <authorList>
            <consortium name="RefSeq"/>
        </authorList>
    </citation>
    <scope>IDENTIFICATION</scope>
    <source>
        <tissue evidence="3">Blood</tissue>
    </source>
</reference>
<dbReference type="Gene3D" id="3.30.470.20">
    <property type="entry name" value="ATP-grasp fold, B domain"/>
    <property type="match status" value="1"/>
</dbReference>
<dbReference type="InterPro" id="IPR004344">
    <property type="entry name" value="TTL/TTLL_fam"/>
</dbReference>
<dbReference type="Pfam" id="PF03133">
    <property type="entry name" value="TTL"/>
    <property type="match status" value="1"/>
</dbReference>
<feature type="compositionally biased region" description="Basic and acidic residues" evidence="1">
    <location>
        <begin position="260"/>
        <end position="269"/>
    </location>
</feature>
<dbReference type="InterPro" id="IPR027752">
    <property type="entry name" value="TTLL10"/>
</dbReference>
<feature type="compositionally biased region" description="Basic and acidic residues" evidence="1">
    <location>
        <begin position="898"/>
        <end position="907"/>
    </location>
</feature>
<dbReference type="PANTHER" id="PTHR46810">
    <property type="entry name" value="INACTIVE POLYGLYCYLASE TTLL10"/>
    <property type="match status" value="1"/>
</dbReference>
<feature type="compositionally biased region" description="Low complexity" evidence="1">
    <location>
        <begin position="682"/>
        <end position="701"/>
    </location>
</feature>
<feature type="region of interest" description="Disordered" evidence="1">
    <location>
        <begin position="103"/>
        <end position="166"/>
    </location>
</feature>
<dbReference type="KEGG" id="emc:129344386"/>
<feature type="region of interest" description="Disordered" evidence="1">
    <location>
        <begin position="663"/>
        <end position="729"/>
    </location>
</feature>
<feature type="region of interest" description="Disordered" evidence="1">
    <location>
        <begin position="780"/>
        <end position="804"/>
    </location>
</feature>
<dbReference type="SUPFAM" id="SSF56059">
    <property type="entry name" value="Glutathione synthetase ATP-binding domain-like"/>
    <property type="match status" value="1"/>
</dbReference>
<feature type="compositionally biased region" description="Basic and acidic residues" evidence="1">
    <location>
        <begin position="703"/>
        <end position="717"/>
    </location>
</feature>
<feature type="region of interest" description="Disordered" evidence="1">
    <location>
        <begin position="870"/>
        <end position="907"/>
    </location>
</feature>
<proteinExistence type="predicted"/>
<dbReference type="RefSeq" id="XP_054856962.1">
    <property type="nucleotide sequence ID" value="XM_055000987.1"/>
</dbReference>
<sequence length="907" mass="101232">MAHLQAQYTKALLRRLGYAEQSHCPEHKWASARQVPGRKSIFSPLTKQGEPAKEDADAQRNASESQLESEKLALRMQSVLDYVSNCGLSTSKEMEALDLQGFPRAGSGLSRTSHLSRDEATEASQGQYQSPPTGTFLETEGLNVEGASLGGAGAQERGPKEGPLEPQLVAQGREDNVGVIITPSEPIADSVNIARKSLSTSKVNSKGALVGAKRNKKGKARTQKGNQHPNGPPSADAGVSNLTKGESMNKANLKQSPRMNHQEEKKPEEPSGSGPFFYIGGANGFDIVNVYCENKGWQRIYDNRRVDYTLKWCETKHREDYCNFREGQQLLYQIPNNRVLTTKIGLLVNLREYERVMMKISKNGKLLKMEDFFPETFRLDMKDEREVFFEIYREPHIWICKPTCLNQGRGIFLLKNQEQVKRFQLELQNVVDDPAYRKVPHRSPGARILQRYIDRPLLIEGKKFDVRSYLLIACTVPYMLFFGHGYARLTCLNYNPMSDDITSHLTNQCVQKKNPIYNNVKEETVWRMERFNAYVNERFRHIKGLPKDWVLNNFTRRMKEIMLHCFLAVKSKLECKLGYFDLIGCDFLIDEEFKVWLLEMNSNPALHTNCGTLKSIIPTVVNETLDLAIEIFTKSQKSQPIFPLESPCHFVLIYNGVASDNRVPRPTKSRTSLHSLHSPREGNANATSAPSSSSSSGTSSSRVVDKQPPKPLEKLPKMEPPGPPDVISLLPNKAATRDILPVPQIQISIVPDLANCPSVKAVLRAKEVCSHGNQYIIKNVPESDGPHTGSCKAHSSDNKAKNNPTVAVATASKDRSYSSWLQQTFATKYSSSGGNLASMPLTSSQMVSLHLQSNIPPNIPVIQEHASLPYQPVTQAKPPMDSKKAVARTSSCNDSLPEDTKASHRGS</sequence>
<dbReference type="GO" id="GO:0070737">
    <property type="term" value="F:protein-glycine ligase activity, elongating"/>
    <property type="evidence" value="ECO:0007669"/>
    <property type="project" value="TreeGrafter"/>
</dbReference>
<feature type="region of interest" description="Disordered" evidence="1">
    <location>
        <begin position="42"/>
        <end position="69"/>
    </location>
</feature>
<dbReference type="PANTHER" id="PTHR46810:SF1">
    <property type="entry name" value="INACTIVE POLYGLYCYLASE TTLL10"/>
    <property type="match status" value="1"/>
</dbReference>